<dbReference type="Proteomes" id="UP001164286">
    <property type="component" value="Unassembled WGS sequence"/>
</dbReference>
<feature type="transmembrane region" description="Helical" evidence="7">
    <location>
        <begin position="227"/>
        <end position="244"/>
    </location>
</feature>
<protein>
    <submittedName>
        <fullName evidence="9">General substrate transporter</fullName>
    </submittedName>
</protein>
<keyword evidence="10" id="KW-1185">Reference proteome</keyword>
<dbReference type="PROSITE" id="PS50850">
    <property type="entry name" value="MFS"/>
    <property type="match status" value="1"/>
</dbReference>
<feature type="transmembrane region" description="Helical" evidence="7">
    <location>
        <begin position="358"/>
        <end position="379"/>
    </location>
</feature>
<organism evidence="9 10">
    <name type="scientific">Dioszegia hungarica</name>
    <dbReference type="NCBI Taxonomy" id="4972"/>
    <lineage>
        <taxon>Eukaryota</taxon>
        <taxon>Fungi</taxon>
        <taxon>Dikarya</taxon>
        <taxon>Basidiomycota</taxon>
        <taxon>Agaricomycotina</taxon>
        <taxon>Tremellomycetes</taxon>
        <taxon>Tremellales</taxon>
        <taxon>Bulleribasidiaceae</taxon>
        <taxon>Dioszegia</taxon>
    </lineage>
</organism>
<evidence type="ECO:0000256" key="7">
    <source>
        <dbReference type="SAM" id="Phobius"/>
    </source>
</evidence>
<feature type="transmembrane region" description="Helical" evidence="7">
    <location>
        <begin position="453"/>
        <end position="476"/>
    </location>
</feature>
<evidence type="ECO:0000259" key="8">
    <source>
        <dbReference type="PROSITE" id="PS50850"/>
    </source>
</evidence>
<dbReference type="GO" id="GO:0016020">
    <property type="term" value="C:membrane"/>
    <property type="evidence" value="ECO:0007669"/>
    <property type="project" value="UniProtKB-SubCell"/>
</dbReference>
<keyword evidence="4 7" id="KW-1133">Transmembrane helix</keyword>
<name>A0AA38LRU3_9TREE</name>
<keyword evidence="5 7" id="KW-0472">Membrane</keyword>
<feature type="transmembrane region" description="Helical" evidence="7">
    <location>
        <begin position="194"/>
        <end position="215"/>
    </location>
</feature>
<evidence type="ECO:0000256" key="6">
    <source>
        <dbReference type="SAM" id="MobiDB-lite"/>
    </source>
</evidence>
<feature type="transmembrane region" description="Helical" evidence="7">
    <location>
        <begin position="386"/>
        <end position="408"/>
    </location>
</feature>
<evidence type="ECO:0000313" key="10">
    <source>
        <dbReference type="Proteomes" id="UP001164286"/>
    </source>
</evidence>
<feature type="domain" description="Major facilitator superfamily (MFS) profile" evidence="8">
    <location>
        <begin position="57"/>
        <end position="510"/>
    </location>
</feature>
<gene>
    <name evidence="9" type="ORF">MKK02DRAFT_20274</name>
</gene>
<evidence type="ECO:0000256" key="5">
    <source>
        <dbReference type="ARBA" id="ARBA00023136"/>
    </source>
</evidence>
<evidence type="ECO:0000256" key="3">
    <source>
        <dbReference type="ARBA" id="ARBA00022692"/>
    </source>
</evidence>
<keyword evidence="3 7" id="KW-0812">Transmembrane</keyword>
<comment type="caution">
    <text evidence="9">The sequence shown here is derived from an EMBL/GenBank/DDBJ whole genome shotgun (WGS) entry which is preliminary data.</text>
</comment>
<evidence type="ECO:0000256" key="2">
    <source>
        <dbReference type="ARBA" id="ARBA00010992"/>
    </source>
</evidence>
<dbReference type="Pfam" id="PF00083">
    <property type="entry name" value="Sugar_tr"/>
    <property type="match status" value="1"/>
</dbReference>
<feature type="transmembrane region" description="Helical" evidence="7">
    <location>
        <begin position="488"/>
        <end position="506"/>
    </location>
</feature>
<dbReference type="Gene3D" id="1.20.1250.20">
    <property type="entry name" value="MFS general substrate transporter like domains"/>
    <property type="match status" value="1"/>
</dbReference>
<dbReference type="RefSeq" id="XP_052942670.1">
    <property type="nucleotide sequence ID" value="XM_053086235.1"/>
</dbReference>
<reference evidence="9" key="1">
    <citation type="journal article" date="2022" name="G3 (Bethesda)">
        <title>High quality genome of the basidiomycete yeast Dioszegia hungarica PDD-24b-2 isolated from cloud water.</title>
        <authorList>
            <person name="Jarrige D."/>
            <person name="Haridas S."/>
            <person name="Bleykasten-Grosshans C."/>
            <person name="Joly M."/>
            <person name="Nadalig T."/>
            <person name="Sancelme M."/>
            <person name="Vuilleumier S."/>
            <person name="Grigoriev I.V."/>
            <person name="Amato P."/>
            <person name="Bringel F."/>
        </authorList>
    </citation>
    <scope>NUCLEOTIDE SEQUENCE</scope>
    <source>
        <strain evidence="9">PDD-24b-2</strain>
    </source>
</reference>
<evidence type="ECO:0000313" key="9">
    <source>
        <dbReference type="EMBL" id="KAI9632893.1"/>
    </source>
</evidence>
<dbReference type="PANTHER" id="PTHR48022">
    <property type="entry name" value="PLASTIDIC GLUCOSE TRANSPORTER 4"/>
    <property type="match status" value="1"/>
</dbReference>
<comment type="similarity">
    <text evidence="2">Belongs to the major facilitator superfamily. Sugar transporter (TC 2.A.1.1) family.</text>
</comment>
<dbReference type="InterPro" id="IPR005828">
    <property type="entry name" value="MFS_sugar_transport-like"/>
</dbReference>
<sequence>MAQPLDSPGVGLDEKHDVDMVEKVDPDALPQDTIMMSPFEDMGIRKTWSVFRKCAAVCLFATVSAAADGYQIALTGSIIAFRGFVLQYGEGVNAAGDVILRADHIAAWGGIQSAGQGFAMLSQHFIADRYGRKASFYLLWCTLLIAVCLQSFGTNWKTWLVAKLFSGYGVGSVQFLTGMYIAELCPARIRGFLLIGYSFFYGLGQLCASIALKVASDRDPLNFKVPIYTEFAMIGIMAIVYAIIPESPYWCAARGKHEEGVKVIRFLNGGIEGYDVEYHYDIIKRSVEKETAYQKQMFGEGKGFLQELANVKEVLTGVNGFRTLIAFWPAFLQQLAGLAVLSSYSSYFAQIASFADPFLFSLLLALVALACTVIEASLIDIIGRRNLFLGGAIGCWTMCFVVGCMSLPVNRSSAINSLTLFFSLMWRIGSTLLGNLGWSYVAETGSSRLRAKTGGIAAAGGVCMGLIFNTTVPYMLNPIGANWGLKTAFFFSGISAPLVVASFFLIPDTSRRTPAELDEMFRKKVRPWRFRSYVTDAKKALEAEKARTGETEPARIQDSERS</sequence>
<feature type="transmembrane region" description="Helical" evidence="7">
    <location>
        <begin position="134"/>
        <end position="153"/>
    </location>
</feature>
<dbReference type="InterPro" id="IPR020846">
    <property type="entry name" value="MFS_dom"/>
</dbReference>
<dbReference type="InterPro" id="IPR050360">
    <property type="entry name" value="MFS_Sugar_Transporters"/>
</dbReference>
<dbReference type="SUPFAM" id="SSF103473">
    <property type="entry name" value="MFS general substrate transporter"/>
    <property type="match status" value="1"/>
</dbReference>
<dbReference type="GO" id="GO:0005351">
    <property type="term" value="F:carbohydrate:proton symporter activity"/>
    <property type="evidence" value="ECO:0007669"/>
    <property type="project" value="TreeGrafter"/>
</dbReference>
<evidence type="ECO:0000256" key="1">
    <source>
        <dbReference type="ARBA" id="ARBA00004141"/>
    </source>
</evidence>
<dbReference type="InterPro" id="IPR036259">
    <property type="entry name" value="MFS_trans_sf"/>
</dbReference>
<dbReference type="EMBL" id="JAKWFO010000014">
    <property type="protein sequence ID" value="KAI9632893.1"/>
    <property type="molecule type" value="Genomic_DNA"/>
</dbReference>
<feature type="transmembrane region" description="Helical" evidence="7">
    <location>
        <begin position="420"/>
        <end position="441"/>
    </location>
</feature>
<feature type="region of interest" description="Disordered" evidence="6">
    <location>
        <begin position="542"/>
        <end position="562"/>
    </location>
</feature>
<accession>A0AA38LRU3</accession>
<evidence type="ECO:0000256" key="4">
    <source>
        <dbReference type="ARBA" id="ARBA00022989"/>
    </source>
</evidence>
<comment type="subcellular location">
    <subcellularLocation>
        <location evidence="1">Membrane</location>
        <topology evidence="1">Multi-pass membrane protein</topology>
    </subcellularLocation>
</comment>
<feature type="transmembrane region" description="Helical" evidence="7">
    <location>
        <begin position="325"/>
        <end position="346"/>
    </location>
</feature>
<dbReference type="GeneID" id="77725436"/>
<dbReference type="PANTHER" id="PTHR48022:SF68">
    <property type="entry name" value="MAJOR FACILITATOR SUPERFAMILY (MFS) PROFILE DOMAIN-CONTAINING PROTEIN-RELATED"/>
    <property type="match status" value="1"/>
</dbReference>
<feature type="transmembrane region" description="Helical" evidence="7">
    <location>
        <begin position="159"/>
        <end position="182"/>
    </location>
</feature>
<proteinExistence type="inferred from homology"/>
<dbReference type="AlphaFoldDB" id="A0AA38LRU3"/>